<evidence type="ECO:0000313" key="3">
    <source>
        <dbReference type="WBParaSite" id="GPUH_0001351501-mRNA-1"/>
    </source>
</evidence>
<keyword evidence="2" id="KW-1185">Reference proteome</keyword>
<reference evidence="3" key="1">
    <citation type="submission" date="2016-06" db="UniProtKB">
        <authorList>
            <consortium name="WormBaseParasite"/>
        </authorList>
    </citation>
    <scope>IDENTIFICATION</scope>
</reference>
<dbReference type="AlphaFoldDB" id="A0A183DXQ9"/>
<proteinExistence type="predicted"/>
<evidence type="ECO:0000313" key="2">
    <source>
        <dbReference type="Proteomes" id="UP000271098"/>
    </source>
</evidence>
<reference evidence="1 2" key="2">
    <citation type="submission" date="2018-11" db="EMBL/GenBank/DDBJ databases">
        <authorList>
            <consortium name="Pathogen Informatics"/>
        </authorList>
    </citation>
    <scope>NUCLEOTIDE SEQUENCE [LARGE SCALE GENOMIC DNA]</scope>
</reference>
<dbReference type="EMBL" id="UYRT01080277">
    <property type="protein sequence ID" value="VDN22412.1"/>
    <property type="molecule type" value="Genomic_DNA"/>
</dbReference>
<organism evidence="3">
    <name type="scientific">Gongylonema pulchrum</name>
    <dbReference type="NCBI Taxonomy" id="637853"/>
    <lineage>
        <taxon>Eukaryota</taxon>
        <taxon>Metazoa</taxon>
        <taxon>Ecdysozoa</taxon>
        <taxon>Nematoda</taxon>
        <taxon>Chromadorea</taxon>
        <taxon>Rhabditida</taxon>
        <taxon>Spirurina</taxon>
        <taxon>Spiruromorpha</taxon>
        <taxon>Spiruroidea</taxon>
        <taxon>Gongylonematidae</taxon>
        <taxon>Gongylonema</taxon>
    </lineage>
</organism>
<sequence length="71" mass="7956">MAVNELLAPHDAWFSELGLPASNTASFWDLGCSSVPRFRVVTLCLISQKFDMCICWSSRTPDKYLLDCKAV</sequence>
<name>A0A183DXQ9_9BILA</name>
<protein>
    <submittedName>
        <fullName evidence="1 3">Uncharacterized protein</fullName>
    </submittedName>
</protein>
<dbReference type="WBParaSite" id="GPUH_0001351501-mRNA-1">
    <property type="protein sequence ID" value="GPUH_0001351501-mRNA-1"/>
    <property type="gene ID" value="GPUH_0001351501"/>
</dbReference>
<dbReference type="Proteomes" id="UP000271098">
    <property type="component" value="Unassembled WGS sequence"/>
</dbReference>
<evidence type="ECO:0000313" key="1">
    <source>
        <dbReference type="EMBL" id="VDN22412.1"/>
    </source>
</evidence>
<accession>A0A183DXQ9</accession>
<gene>
    <name evidence="1" type="ORF">GPUH_LOCUS13500</name>
</gene>